<dbReference type="OrthoDB" id="5405444at2"/>
<reference evidence="1 2" key="1">
    <citation type="submission" date="2019-07" db="EMBL/GenBank/DDBJ databases">
        <title>Insights of Desulfuromonas acetexigens electromicrobiology.</title>
        <authorList>
            <person name="Katuri K."/>
            <person name="Sapireddy V."/>
            <person name="Shaw D.R."/>
            <person name="Saikaly P."/>
        </authorList>
    </citation>
    <scope>NUCLEOTIDE SEQUENCE [LARGE SCALE GENOMIC DNA]</scope>
    <source>
        <strain evidence="1 2">2873</strain>
    </source>
</reference>
<sequence length="493" mass="52842">MPEASVAAARPVTLPRIERRVMSRPVTDQPRPKRIRHATLVAALWLAALAVPVWAGPYGDSAHGDTVNGVARIGLASPGPYVVGNCAHCHEQHASMGGVEPTPVSGSPSPFALFSPGFDSSRRYKPYQTTDVMCFGCHAATGSQQAPGGSLLNYDYARAFAGYDTGGPSGILEAFNQNLAGSDASYHNLYDVWSYAKRFPYFKDASAPCDACHNPHRARRNREFPQNPEYTALSRPTEHESLWGDGAEERMSAYGGSYQAPLYFGSHMTYEPGGVGEIGADGSQTPNYVTYCNDCHGDRIRSTTLARDVTAIDWKTGGGDSVGSGDKHGYNGFTGSIFMKKPFDKVAVPAGGYVLSCMDCHEAHGSPNAYLVRRSVNGEALDGVFAQDPSGKSWAYLCGRCHQDDYQQGGDLNQVNRWRTVHHGGTGTIGSDVPYQTGGGGNCVNCHEWSSGPQPIGCGYCHFHGSYCDSTHPGTLPNGKTIPAPIGGVRRTF</sequence>
<evidence type="ECO:0000313" key="2">
    <source>
        <dbReference type="Proteomes" id="UP000317155"/>
    </source>
</evidence>
<accession>A0A550JGH4</accession>
<organism evidence="1 2">
    <name type="scientific">Trichloromonas acetexigens</name>
    <dbReference type="NCBI Taxonomy" id="38815"/>
    <lineage>
        <taxon>Bacteria</taxon>
        <taxon>Pseudomonadati</taxon>
        <taxon>Thermodesulfobacteriota</taxon>
        <taxon>Desulfuromonadia</taxon>
        <taxon>Desulfuromonadales</taxon>
        <taxon>Trichloromonadaceae</taxon>
        <taxon>Trichloromonas</taxon>
    </lineage>
</organism>
<evidence type="ECO:0000313" key="1">
    <source>
        <dbReference type="EMBL" id="TRO82313.1"/>
    </source>
</evidence>
<gene>
    <name evidence="1" type="ORF">FL622_06975</name>
</gene>
<name>A0A550JGH4_9BACT</name>
<protein>
    <submittedName>
        <fullName evidence="1">Uncharacterized protein</fullName>
    </submittedName>
</protein>
<dbReference type="AlphaFoldDB" id="A0A550JGH4"/>
<dbReference type="InterPro" id="IPR036280">
    <property type="entry name" value="Multihaem_cyt_sf"/>
</dbReference>
<proteinExistence type="predicted"/>
<comment type="caution">
    <text evidence="1">The sequence shown here is derived from an EMBL/GenBank/DDBJ whole genome shotgun (WGS) entry which is preliminary data.</text>
</comment>
<dbReference type="EMBL" id="VJVV01000004">
    <property type="protein sequence ID" value="TRO82313.1"/>
    <property type="molecule type" value="Genomic_DNA"/>
</dbReference>
<dbReference type="SUPFAM" id="SSF48695">
    <property type="entry name" value="Multiheme cytochromes"/>
    <property type="match status" value="1"/>
</dbReference>
<keyword evidence="2" id="KW-1185">Reference proteome</keyword>
<dbReference type="Proteomes" id="UP000317155">
    <property type="component" value="Unassembled WGS sequence"/>
</dbReference>